<proteinExistence type="predicted"/>
<dbReference type="SUPFAM" id="SSF52540">
    <property type="entry name" value="P-loop containing nucleoside triphosphate hydrolases"/>
    <property type="match status" value="1"/>
</dbReference>
<dbReference type="InterPro" id="IPR027417">
    <property type="entry name" value="P-loop_NTPase"/>
</dbReference>
<name>A0A381QX74_9ZZZZ</name>
<evidence type="ECO:0000313" key="1">
    <source>
        <dbReference type="EMBL" id="SUZ84011.1"/>
    </source>
</evidence>
<accession>A0A381QX74</accession>
<organism evidence="1">
    <name type="scientific">marine metagenome</name>
    <dbReference type="NCBI Taxonomy" id="408172"/>
    <lineage>
        <taxon>unclassified sequences</taxon>
        <taxon>metagenomes</taxon>
        <taxon>ecological metagenomes</taxon>
    </lineage>
</organism>
<sequence length="233" mass="26912">MKPRVLLKCDNVGYSTSSASRNSVEEKWDILKLSLELHAGDRASFLFQNEEQKQVLWRLFLQKLKPKTGSFIISAKTHIHSDDSLWTRTDKKATLLENMNSKLFAKRPWFGGQRKNLETLMDRLALSGRIRHLPVEELSEEQAFRFWLLMLVSAKTKVVLIDRLFSKLDQVSLAFVQEWLESYTGIIILFGEHAEYFNAVKTPAEDQQLKSKTVFNSVFSFSADGQATFYPEQ</sequence>
<dbReference type="EMBL" id="UINC01001576">
    <property type="protein sequence ID" value="SUZ84011.1"/>
    <property type="molecule type" value="Genomic_DNA"/>
</dbReference>
<gene>
    <name evidence="1" type="ORF">METZ01_LOCUS36865</name>
</gene>
<dbReference type="AlphaFoldDB" id="A0A381QX74"/>
<dbReference type="Gene3D" id="3.40.50.300">
    <property type="entry name" value="P-loop containing nucleotide triphosphate hydrolases"/>
    <property type="match status" value="1"/>
</dbReference>
<protein>
    <recommendedName>
        <fullName evidence="2">ABC transporter domain-containing protein</fullName>
    </recommendedName>
</protein>
<reference evidence="1" key="1">
    <citation type="submission" date="2018-05" db="EMBL/GenBank/DDBJ databases">
        <authorList>
            <person name="Lanie J.A."/>
            <person name="Ng W.-L."/>
            <person name="Kazmierczak K.M."/>
            <person name="Andrzejewski T.M."/>
            <person name="Davidsen T.M."/>
            <person name="Wayne K.J."/>
            <person name="Tettelin H."/>
            <person name="Glass J.I."/>
            <person name="Rusch D."/>
            <person name="Podicherti R."/>
            <person name="Tsui H.-C.T."/>
            <person name="Winkler M.E."/>
        </authorList>
    </citation>
    <scope>NUCLEOTIDE SEQUENCE</scope>
</reference>
<evidence type="ECO:0008006" key="2">
    <source>
        <dbReference type="Google" id="ProtNLM"/>
    </source>
</evidence>